<accession>A0A2H5X999</accession>
<evidence type="ECO:0000313" key="7">
    <source>
        <dbReference type="Proteomes" id="UP000236173"/>
    </source>
</evidence>
<evidence type="ECO:0000256" key="3">
    <source>
        <dbReference type="ARBA" id="ARBA00023002"/>
    </source>
</evidence>
<dbReference type="GO" id="GO:0008743">
    <property type="term" value="F:L-threonine 3-dehydrogenase activity"/>
    <property type="evidence" value="ECO:0007669"/>
    <property type="project" value="UniProtKB-EC"/>
</dbReference>
<gene>
    <name evidence="6" type="primary">tdh</name>
    <name evidence="6" type="ORF">HRbin17_00250</name>
</gene>
<evidence type="ECO:0000256" key="1">
    <source>
        <dbReference type="ARBA" id="ARBA00022723"/>
    </source>
</evidence>
<sequence>MKALVKARRAPGFDLVETPVPTVGAGEVLVQVRFASVCGSDVHLYQWDAWMAEHLREVPRIVGHEAAGEVVAVGDGVTHVQVGDFVALETHIACGTCYQCRTGRMHVCRHLRILGFDVDGAFAEFVKVPARNCIVVPPSIPRHWVSLMEPMGNAADTVLAEPIAGQRLAVLGCGPIGLMGIAIAKACGASLVIASEPNPLRRDLARRMGADIVVNPLEQDVREVVLQETNGDGVDAVAEMSGHPTAFHHALDIVTPGGWIAWLGLFSAPVTFNPTDAIMKAIRIHAVTGRKLFSTWELVTRLLATRQVDLEPLISHRLALERFEEGFRAVLQGQAVKVMFSLS</sequence>
<comment type="caution">
    <text evidence="6">The sequence shown here is derived from an EMBL/GenBank/DDBJ whole genome shotgun (WGS) entry which is preliminary data.</text>
</comment>
<dbReference type="SUPFAM" id="SSF51735">
    <property type="entry name" value="NAD(P)-binding Rossmann-fold domains"/>
    <property type="match status" value="1"/>
</dbReference>
<reference evidence="7" key="1">
    <citation type="submission" date="2017-09" db="EMBL/GenBank/DDBJ databases">
        <title>Metaegenomics of thermophilic ammonia-oxidizing enrichment culture.</title>
        <authorList>
            <person name="Kato S."/>
            <person name="Suzuki K."/>
        </authorList>
    </citation>
    <scope>NUCLEOTIDE SEQUENCE [LARGE SCALE GENOMIC DNA]</scope>
</reference>
<dbReference type="SMART" id="SM00829">
    <property type="entry name" value="PKS_ER"/>
    <property type="match status" value="1"/>
</dbReference>
<dbReference type="InterPro" id="IPR020843">
    <property type="entry name" value="ER"/>
</dbReference>
<dbReference type="PROSITE" id="PS00059">
    <property type="entry name" value="ADH_ZINC"/>
    <property type="match status" value="1"/>
</dbReference>
<name>A0A2H5X999_9BACT</name>
<dbReference type="InterPro" id="IPR036291">
    <property type="entry name" value="NAD(P)-bd_dom_sf"/>
</dbReference>
<dbReference type="GO" id="GO:0008270">
    <property type="term" value="F:zinc ion binding"/>
    <property type="evidence" value="ECO:0007669"/>
    <property type="project" value="InterPro"/>
</dbReference>
<proteinExistence type="inferred from homology"/>
<feature type="domain" description="Enoyl reductase (ER)" evidence="5">
    <location>
        <begin position="8"/>
        <end position="340"/>
    </location>
</feature>
<comment type="similarity">
    <text evidence="4">Belongs to the zinc-containing alcohol dehydrogenase family.</text>
</comment>
<protein>
    <submittedName>
        <fullName evidence="6">L-threonine 3-dehydrogenase</fullName>
        <ecNumber evidence="6">1.1.1.103</ecNumber>
    </submittedName>
</protein>
<dbReference type="InterPro" id="IPR011032">
    <property type="entry name" value="GroES-like_sf"/>
</dbReference>
<dbReference type="NCBIfam" id="NF003808">
    <property type="entry name" value="PRK05396.1"/>
    <property type="match status" value="1"/>
</dbReference>
<comment type="cofactor">
    <cofactor evidence="4">
        <name>Zn(2+)</name>
        <dbReference type="ChEBI" id="CHEBI:29105"/>
    </cofactor>
</comment>
<organism evidence="6 7">
    <name type="scientific">Candidatus Fervidibacter japonicus</name>
    <dbReference type="NCBI Taxonomy" id="2035412"/>
    <lineage>
        <taxon>Bacteria</taxon>
        <taxon>Candidatus Fervidibacterota</taxon>
        <taxon>Candidatus Fervidibacter</taxon>
    </lineage>
</organism>
<evidence type="ECO:0000256" key="2">
    <source>
        <dbReference type="ARBA" id="ARBA00022833"/>
    </source>
</evidence>
<dbReference type="PANTHER" id="PTHR43401">
    <property type="entry name" value="L-THREONINE 3-DEHYDROGENASE"/>
    <property type="match status" value="1"/>
</dbReference>
<dbReference type="Gene3D" id="3.40.50.720">
    <property type="entry name" value="NAD(P)-binding Rossmann-like Domain"/>
    <property type="match status" value="1"/>
</dbReference>
<dbReference type="InterPro" id="IPR013149">
    <property type="entry name" value="ADH-like_C"/>
</dbReference>
<dbReference type="InterPro" id="IPR002328">
    <property type="entry name" value="ADH_Zn_CS"/>
</dbReference>
<dbReference type="Proteomes" id="UP000236173">
    <property type="component" value="Unassembled WGS sequence"/>
</dbReference>
<dbReference type="Pfam" id="PF00107">
    <property type="entry name" value="ADH_zinc_N"/>
    <property type="match status" value="1"/>
</dbReference>
<evidence type="ECO:0000313" key="6">
    <source>
        <dbReference type="EMBL" id="GBC97759.1"/>
    </source>
</evidence>
<keyword evidence="1 4" id="KW-0479">Metal-binding</keyword>
<evidence type="ECO:0000259" key="5">
    <source>
        <dbReference type="SMART" id="SM00829"/>
    </source>
</evidence>
<dbReference type="PANTHER" id="PTHR43401:SF2">
    <property type="entry name" value="L-THREONINE 3-DEHYDROGENASE"/>
    <property type="match status" value="1"/>
</dbReference>
<dbReference type="AlphaFoldDB" id="A0A2H5X999"/>
<dbReference type="EC" id="1.1.1.103" evidence="6"/>
<dbReference type="EMBL" id="BEHT01000002">
    <property type="protein sequence ID" value="GBC97759.1"/>
    <property type="molecule type" value="Genomic_DNA"/>
</dbReference>
<dbReference type="InterPro" id="IPR050129">
    <property type="entry name" value="Zn_alcohol_dh"/>
</dbReference>
<keyword evidence="3 6" id="KW-0560">Oxidoreductase</keyword>
<evidence type="ECO:0000256" key="4">
    <source>
        <dbReference type="RuleBase" id="RU361277"/>
    </source>
</evidence>
<keyword evidence="2 4" id="KW-0862">Zinc</keyword>
<dbReference type="InterPro" id="IPR013154">
    <property type="entry name" value="ADH-like_N"/>
</dbReference>
<dbReference type="SUPFAM" id="SSF50129">
    <property type="entry name" value="GroES-like"/>
    <property type="match status" value="1"/>
</dbReference>
<dbReference type="Gene3D" id="3.90.180.10">
    <property type="entry name" value="Medium-chain alcohol dehydrogenases, catalytic domain"/>
    <property type="match status" value="1"/>
</dbReference>
<dbReference type="Pfam" id="PF08240">
    <property type="entry name" value="ADH_N"/>
    <property type="match status" value="1"/>
</dbReference>